<evidence type="ECO:0000256" key="3">
    <source>
        <dbReference type="ARBA" id="ARBA00008919"/>
    </source>
</evidence>
<dbReference type="Proteomes" id="UP000823561">
    <property type="component" value="Chromosome 4"/>
</dbReference>
<keyword evidence="15" id="KW-0333">Golgi apparatus</keyword>
<gene>
    <name evidence="18" type="ORF">AALO_G00047630</name>
</gene>
<evidence type="ECO:0000256" key="5">
    <source>
        <dbReference type="ARBA" id="ARBA00022679"/>
    </source>
</evidence>
<dbReference type="PANTHER" id="PTHR11929">
    <property type="entry name" value="ALPHA- 1,3 -FUCOSYLTRANSFERASE"/>
    <property type="match status" value="1"/>
</dbReference>
<dbReference type="InterPro" id="IPR055270">
    <property type="entry name" value="Glyco_tran_10_C"/>
</dbReference>
<evidence type="ECO:0000256" key="10">
    <source>
        <dbReference type="ARBA" id="ARBA00023136"/>
    </source>
</evidence>
<dbReference type="Gene3D" id="3.40.50.11660">
    <property type="entry name" value="Glycosyl transferase family 10, C-terminal domain"/>
    <property type="match status" value="1"/>
</dbReference>
<evidence type="ECO:0000256" key="4">
    <source>
        <dbReference type="ARBA" id="ARBA00022676"/>
    </source>
</evidence>
<keyword evidence="11" id="KW-0325">Glycoprotein</keyword>
<evidence type="ECO:0000256" key="6">
    <source>
        <dbReference type="ARBA" id="ARBA00022692"/>
    </source>
</evidence>
<dbReference type="GO" id="GO:0046920">
    <property type="term" value="F:alpha-(1-&gt;3)-fucosyltransferase activity"/>
    <property type="evidence" value="ECO:0007669"/>
    <property type="project" value="TreeGrafter"/>
</dbReference>
<dbReference type="AlphaFoldDB" id="A0AAV6H2Y5"/>
<evidence type="ECO:0000313" key="19">
    <source>
        <dbReference type="Proteomes" id="UP000823561"/>
    </source>
</evidence>
<dbReference type="Pfam" id="PF17039">
    <property type="entry name" value="Glyco_tran_10_N"/>
    <property type="match status" value="1"/>
</dbReference>
<keyword evidence="10 15" id="KW-0472">Membrane</keyword>
<dbReference type="SUPFAM" id="SSF53756">
    <property type="entry name" value="UDP-Glycosyltransferase/glycogen phosphorylase"/>
    <property type="match status" value="1"/>
</dbReference>
<evidence type="ECO:0000256" key="14">
    <source>
        <dbReference type="ARBA" id="ARBA00058658"/>
    </source>
</evidence>
<evidence type="ECO:0000256" key="1">
    <source>
        <dbReference type="ARBA" id="ARBA00004648"/>
    </source>
</evidence>
<evidence type="ECO:0000256" key="12">
    <source>
        <dbReference type="ARBA" id="ARBA00047273"/>
    </source>
</evidence>
<feature type="domain" description="Fucosyltransferase C-terminal" evidence="16">
    <location>
        <begin position="206"/>
        <end position="380"/>
    </location>
</feature>
<dbReference type="FunFam" id="3.40.50.11660:FF:000002">
    <property type="entry name" value="Alpha-(1,3)-fucosyltransferase"/>
    <property type="match status" value="1"/>
</dbReference>
<feature type="domain" description="Fucosyltransferase N-terminal" evidence="17">
    <location>
        <begin position="77"/>
        <end position="187"/>
    </location>
</feature>
<keyword evidence="19" id="KW-1185">Reference proteome</keyword>
<dbReference type="InterPro" id="IPR001503">
    <property type="entry name" value="Glyco_trans_10"/>
</dbReference>
<organism evidence="18 19">
    <name type="scientific">Alosa alosa</name>
    <name type="common">allis shad</name>
    <dbReference type="NCBI Taxonomy" id="278164"/>
    <lineage>
        <taxon>Eukaryota</taxon>
        <taxon>Metazoa</taxon>
        <taxon>Chordata</taxon>
        <taxon>Craniata</taxon>
        <taxon>Vertebrata</taxon>
        <taxon>Euteleostomi</taxon>
        <taxon>Actinopterygii</taxon>
        <taxon>Neopterygii</taxon>
        <taxon>Teleostei</taxon>
        <taxon>Clupei</taxon>
        <taxon>Clupeiformes</taxon>
        <taxon>Clupeoidei</taxon>
        <taxon>Clupeidae</taxon>
        <taxon>Alosa</taxon>
    </lineage>
</organism>
<comment type="caution">
    <text evidence="18">The sequence shown here is derived from an EMBL/GenBank/DDBJ whole genome shotgun (WGS) entry which is preliminary data.</text>
</comment>
<reference evidence="18" key="1">
    <citation type="submission" date="2020-10" db="EMBL/GenBank/DDBJ databases">
        <title>Chromosome-scale genome assembly of the Allis shad, Alosa alosa.</title>
        <authorList>
            <person name="Margot Z."/>
            <person name="Christophe K."/>
            <person name="Cabau C."/>
            <person name="Louis A."/>
            <person name="Berthelot C."/>
            <person name="Parey E."/>
            <person name="Roest Crollius H."/>
            <person name="Montfort J."/>
            <person name="Robinson-Rechavi M."/>
            <person name="Bucao C."/>
            <person name="Bouchez O."/>
            <person name="Gislard M."/>
            <person name="Lluch J."/>
            <person name="Milhes M."/>
            <person name="Lampietro C."/>
            <person name="Lopez Roques C."/>
            <person name="Donnadieu C."/>
            <person name="Braasch I."/>
            <person name="Desvignes T."/>
            <person name="Postlethwait J."/>
            <person name="Bobe J."/>
            <person name="Guiguen Y."/>
        </authorList>
    </citation>
    <scope>NUCLEOTIDE SEQUENCE</scope>
    <source>
        <strain evidence="18">M-15738</strain>
        <tissue evidence="18">Blood</tissue>
    </source>
</reference>
<evidence type="ECO:0000256" key="15">
    <source>
        <dbReference type="RuleBase" id="RU003832"/>
    </source>
</evidence>
<dbReference type="EC" id="2.4.1.-" evidence="15"/>
<keyword evidence="4 15" id="KW-0328">Glycosyltransferase</keyword>
<comment type="function">
    <text evidence="14">Protein O-fucosyltransferase that specifically catalyzes O-fucosylation of serine or threonine residues in EMI domains of target proteins. Attaches fucose through an O-glycosidic linkage. O-fucosylation of EMI domain-containing proteins may be required for facilitating protein folding and secretion.</text>
</comment>
<evidence type="ECO:0000259" key="16">
    <source>
        <dbReference type="Pfam" id="PF00852"/>
    </source>
</evidence>
<dbReference type="InterPro" id="IPR031481">
    <property type="entry name" value="Glyco_tran_10_N"/>
</dbReference>
<comment type="similarity">
    <text evidence="3 15">Belongs to the glycosyltransferase 10 family.</text>
</comment>
<keyword evidence="5 15" id="KW-0808">Transferase</keyword>
<sequence length="383" mass="43707">MDPSLRHDKCEQANSTKHLSKQILAIIAVGSIILVGQYSLWPTLQPSYPIPVNFQMQEAKVISWTNWSDSTTLKPIKTTIILLWYWPFGESGSVSGNHCNDKYGIPNCHLVTDQSWFPKADLVVFHNRELVNGQRRLPLNLPRPKTQKWVWLSLESPPHNGNMRPLAGHFNYTMCYRRDSDIYAPYGWLVPSKAPIGTTVDDFIPKGKTGLACWIVSNYQARHLRTQVYNKLKNVIPVDVYGGARNKRISADTVLPTISRYYFYLSFENSVATDYITEKVWSNAFKGGAIPVVLGPPREQYEAVLPKNSFIHVNDFSTVEELGHFMKTLAADKERYATYFAWRLNYTVGGLTGWAERLCNVCPILSSLPTSKIYKDLHGWDWQ</sequence>
<keyword evidence="8" id="KW-0735">Signal-anchor</keyword>
<comment type="pathway">
    <text evidence="2">Protein modification; protein glycosylation.</text>
</comment>
<protein>
    <recommendedName>
        <fullName evidence="15">Fucosyltransferase</fullName>
        <ecNumber evidence="15">2.4.1.-</ecNumber>
    </recommendedName>
</protein>
<dbReference type="EMBL" id="JADWDJ010000004">
    <property type="protein sequence ID" value="KAG5281683.1"/>
    <property type="molecule type" value="Genomic_DNA"/>
</dbReference>
<evidence type="ECO:0000256" key="11">
    <source>
        <dbReference type="ARBA" id="ARBA00023180"/>
    </source>
</evidence>
<comment type="subcellular location">
    <subcellularLocation>
        <location evidence="1">Endoplasmic reticulum membrane</location>
        <topology evidence="1">Single-pass type II membrane protein</topology>
    </subcellularLocation>
    <subcellularLocation>
        <location evidence="15">Golgi apparatus</location>
        <location evidence="15">Golgi stack membrane</location>
        <topology evidence="15">Single-pass type II membrane protein</topology>
    </subcellularLocation>
</comment>
<keyword evidence="6 15" id="KW-0812">Transmembrane</keyword>
<dbReference type="GO" id="GO:0046922">
    <property type="term" value="F:peptide-O-fucosyltransferase activity"/>
    <property type="evidence" value="ECO:0007669"/>
    <property type="project" value="UniProtKB-EC"/>
</dbReference>
<evidence type="ECO:0000313" key="18">
    <source>
        <dbReference type="EMBL" id="KAG5281683.1"/>
    </source>
</evidence>
<dbReference type="PANTHER" id="PTHR11929:SF12">
    <property type="entry name" value="ALPHA-(1,3)-FUCOSYLTRANSFERASE 7"/>
    <property type="match status" value="1"/>
</dbReference>
<evidence type="ECO:0000256" key="7">
    <source>
        <dbReference type="ARBA" id="ARBA00022824"/>
    </source>
</evidence>
<name>A0AAV6H2Y5_9TELE</name>
<comment type="catalytic activity">
    <reaction evidence="13">
        <text>L-seryl-[protein] + GDP-beta-L-fucose = 3-O-(alpha-L-fucosyl)-L-seryl-[protein] + GDP + H(+)</text>
        <dbReference type="Rhea" id="RHEA:63644"/>
        <dbReference type="Rhea" id="RHEA-COMP:9863"/>
        <dbReference type="Rhea" id="RHEA-COMP:17914"/>
        <dbReference type="ChEBI" id="CHEBI:15378"/>
        <dbReference type="ChEBI" id="CHEBI:29999"/>
        <dbReference type="ChEBI" id="CHEBI:57273"/>
        <dbReference type="ChEBI" id="CHEBI:58189"/>
        <dbReference type="ChEBI" id="CHEBI:189632"/>
        <dbReference type="EC" id="2.4.1.221"/>
    </reaction>
    <physiologicalReaction direction="left-to-right" evidence="13">
        <dbReference type="Rhea" id="RHEA:63645"/>
    </physiologicalReaction>
</comment>
<comment type="catalytic activity">
    <reaction evidence="12">
        <text>L-threonyl-[protein] + GDP-beta-L-fucose = 3-O-(alpha-L-fucosyl)-L-threonyl-[protein] + GDP + H(+)</text>
        <dbReference type="Rhea" id="RHEA:70491"/>
        <dbReference type="Rhea" id="RHEA-COMP:11060"/>
        <dbReference type="Rhea" id="RHEA-COMP:17915"/>
        <dbReference type="ChEBI" id="CHEBI:15378"/>
        <dbReference type="ChEBI" id="CHEBI:30013"/>
        <dbReference type="ChEBI" id="CHEBI:57273"/>
        <dbReference type="ChEBI" id="CHEBI:58189"/>
        <dbReference type="ChEBI" id="CHEBI:189631"/>
        <dbReference type="EC" id="2.4.1.221"/>
    </reaction>
    <physiologicalReaction direction="left-to-right" evidence="12">
        <dbReference type="Rhea" id="RHEA:70492"/>
    </physiologicalReaction>
</comment>
<evidence type="ECO:0000256" key="2">
    <source>
        <dbReference type="ARBA" id="ARBA00004922"/>
    </source>
</evidence>
<evidence type="ECO:0000256" key="9">
    <source>
        <dbReference type="ARBA" id="ARBA00022989"/>
    </source>
</evidence>
<accession>A0AAV6H2Y5</accession>
<keyword evidence="9 15" id="KW-1133">Transmembrane helix</keyword>
<evidence type="ECO:0000256" key="8">
    <source>
        <dbReference type="ARBA" id="ARBA00022968"/>
    </source>
</evidence>
<evidence type="ECO:0000259" key="17">
    <source>
        <dbReference type="Pfam" id="PF17039"/>
    </source>
</evidence>
<feature type="transmembrane region" description="Helical" evidence="15">
    <location>
        <begin position="23"/>
        <end position="41"/>
    </location>
</feature>
<proteinExistence type="inferred from homology"/>
<evidence type="ECO:0000256" key="13">
    <source>
        <dbReference type="ARBA" id="ARBA00048647"/>
    </source>
</evidence>
<dbReference type="GO" id="GO:0032580">
    <property type="term" value="C:Golgi cisterna membrane"/>
    <property type="evidence" value="ECO:0007669"/>
    <property type="project" value="UniProtKB-SubCell"/>
</dbReference>
<dbReference type="InterPro" id="IPR038577">
    <property type="entry name" value="GT10-like_C_sf"/>
</dbReference>
<dbReference type="Pfam" id="PF00852">
    <property type="entry name" value="Glyco_transf_10"/>
    <property type="match status" value="1"/>
</dbReference>
<dbReference type="GO" id="GO:0005789">
    <property type="term" value="C:endoplasmic reticulum membrane"/>
    <property type="evidence" value="ECO:0007669"/>
    <property type="project" value="UniProtKB-SubCell"/>
</dbReference>
<keyword evidence="7" id="KW-0256">Endoplasmic reticulum</keyword>